<proteinExistence type="predicted"/>
<dbReference type="SUPFAM" id="SSF56112">
    <property type="entry name" value="Protein kinase-like (PK-like)"/>
    <property type="match status" value="1"/>
</dbReference>
<evidence type="ECO:0000313" key="1">
    <source>
        <dbReference type="EMBL" id="SHE57535.1"/>
    </source>
</evidence>
<reference evidence="1 2" key="1">
    <citation type="submission" date="2016-11" db="EMBL/GenBank/DDBJ databases">
        <authorList>
            <person name="Jaros S."/>
            <person name="Januszkiewicz K."/>
            <person name="Wedrychowicz H."/>
        </authorList>
    </citation>
    <scope>NUCLEOTIDE SEQUENCE [LARGE SCALE GENOMIC DNA]</scope>
    <source>
        <strain evidence="1 2">DSM 21986</strain>
    </source>
</reference>
<dbReference type="InterPro" id="IPR052732">
    <property type="entry name" value="Cell-binding_unc_protein"/>
</dbReference>
<dbReference type="Pfam" id="PF13671">
    <property type="entry name" value="AAA_33"/>
    <property type="match status" value="1"/>
</dbReference>
<protein>
    <recommendedName>
        <fullName evidence="3">Aminoglycoside phosphotransferase domain-containing protein</fullName>
    </recommendedName>
</protein>
<dbReference type="InterPro" id="IPR027417">
    <property type="entry name" value="P-loop_NTPase"/>
</dbReference>
<dbReference type="AlphaFoldDB" id="A0A1M4ULJ8"/>
<keyword evidence="2" id="KW-1185">Reference proteome</keyword>
<accession>A0A1M4ULJ8</accession>
<dbReference type="PANTHER" id="PTHR43883">
    <property type="entry name" value="SLR0207 PROTEIN"/>
    <property type="match status" value="1"/>
</dbReference>
<dbReference type="STRING" id="1194090.SAMN05443144_10271"/>
<dbReference type="RefSeq" id="WP_073059213.1">
    <property type="nucleotide sequence ID" value="NZ_FQUS01000002.1"/>
</dbReference>
<dbReference type="OrthoDB" id="9810277at2"/>
<dbReference type="PANTHER" id="PTHR43883:SF1">
    <property type="entry name" value="GLUCONOKINASE"/>
    <property type="match status" value="1"/>
</dbReference>
<dbReference type="Proteomes" id="UP000184041">
    <property type="component" value="Unassembled WGS sequence"/>
</dbReference>
<evidence type="ECO:0000313" key="2">
    <source>
        <dbReference type="Proteomes" id="UP000184041"/>
    </source>
</evidence>
<sequence length="545" mass="62813">MSDNPAPTGLTDELLHFLKRPGSYPHAPREVRHIQTHISHVFIVPPYVYKLKKPVDFGFLDYSSLAKRRTYCHREVQLNRRLTEDIYLGVVGIARREGERGYLIGSVDQGMDMDPDSGSVVEYAVKMRKLSEEYFLHSYIEEGRLTNRHLDRVAGRLARFYTGQQQSDELSEWGAMEQVKVNTDENFSQTKRFIGETIEGDTFRAIRQYTGDYYRGHGDLFQKRREEGRIVDGHGDLHLEHIYITPEKVMVYDCIEFNDRFRYGDLAADLAFLAMDLDFNGCWREQRYFVSRMAGKLGDSDLERIITFYKCYRAYVKGKVKSLQSTEEEVPPEEREKAAGLASRYFSLSLRYALLGSDAVVVIFMGRVGTGKSTLSGWLSDRLKVSRYSSDHIRKRSMGLPLTDRTPEDQRPKLYSREMSEHTYGVLGEQAAGSDENTVILDATYSKREDRERLVEKLESSGRDYLFVEARCPDETIKERLRRREEQSGVVSDARLEDFDKLSKAYEPPAELDDSHLIPVDTNQSIEDSIRELANRLAGRNIKAN</sequence>
<dbReference type="InterPro" id="IPR011009">
    <property type="entry name" value="Kinase-like_dom_sf"/>
</dbReference>
<dbReference type="Gene3D" id="3.40.50.300">
    <property type="entry name" value="P-loop containing nucleotide triphosphate hydrolases"/>
    <property type="match status" value="1"/>
</dbReference>
<dbReference type="SUPFAM" id="SSF52540">
    <property type="entry name" value="P-loop containing nucleoside triphosphate hydrolases"/>
    <property type="match status" value="1"/>
</dbReference>
<evidence type="ECO:0008006" key="3">
    <source>
        <dbReference type="Google" id="ProtNLM"/>
    </source>
</evidence>
<name>A0A1M4ULJ8_9BACT</name>
<organism evidence="1 2">
    <name type="scientific">Fodinibius roseus</name>
    <dbReference type="NCBI Taxonomy" id="1194090"/>
    <lineage>
        <taxon>Bacteria</taxon>
        <taxon>Pseudomonadati</taxon>
        <taxon>Balneolota</taxon>
        <taxon>Balneolia</taxon>
        <taxon>Balneolales</taxon>
        <taxon>Balneolaceae</taxon>
        <taxon>Fodinibius</taxon>
    </lineage>
</organism>
<dbReference type="EMBL" id="FQUS01000002">
    <property type="protein sequence ID" value="SHE57535.1"/>
    <property type="molecule type" value="Genomic_DNA"/>
</dbReference>
<gene>
    <name evidence="1" type="ORF">SAMN05443144_10271</name>
</gene>